<evidence type="ECO:0000256" key="1">
    <source>
        <dbReference type="ARBA" id="ARBA00004726"/>
    </source>
</evidence>
<evidence type="ECO:0000256" key="3">
    <source>
        <dbReference type="ARBA" id="ARBA00022630"/>
    </source>
</evidence>
<keyword evidence="3" id="KW-0285">Flavoprotein</keyword>
<dbReference type="InterPro" id="IPR015864">
    <property type="entry name" value="FAD_synthase"/>
</dbReference>
<protein>
    <recommendedName>
        <fullName evidence="2">FAD synthase</fullName>
        <ecNumber evidence="2">2.7.7.2</ecNumber>
    </recommendedName>
</protein>
<comment type="catalytic activity">
    <reaction evidence="10">
        <text>FMN + ATP + H(+) = FAD + diphosphate</text>
        <dbReference type="Rhea" id="RHEA:17237"/>
        <dbReference type="ChEBI" id="CHEBI:15378"/>
        <dbReference type="ChEBI" id="CHEBI:30616"/>
        <dbReference type="ChEBI" id="CHEBI:33019"/>
        <dbReference type="ChEBI" id="CHEBI:57692"/>
        <dbReference type="ChEBI" id="CHEBI:58210"/>
        <dbReference type="EC" id="2.7.7.2"/>
    </reaction>
</comment>
<evidence type="ECO:0000313" key="13">
    <source>
        <dbReference type="Proteomes" id="UP000319671"/>
    </source>
</evidence>
<comment type="pathway">
    <text evidence="1">Cofactor biosynthesis; FAD biosynthesis; FAD from FMN: step 1/1.</text>
</comment>
<gene>
    <name evidence="12" type="ORF">FB550_103241</name>
</gene>
<dbReference type="EMBL" id="VIVN01000003">
    <property type="protein sequence ID" value="TWE05066.1"/>
    <property type="molecule type" value="Genomic_DNA"/>
</dbReference>
<keyword evidence="4" id="KW-0288">FMN</keyword>
<accession>A0A561DNX4</accession>
<reference evidence="12 13" key="1">
    <citation type="submission" date="2019-06" db="EMBL/GenBank/DDBJ databases">
        <title>Sorghum-associated microbial communities from plants grown in Nebraska, USA.</title>
        <authorList>
            <person name="Schachtman D."/>
        </authorList>
    </citation>
    <scope>NUCLEOTIDE SEQUENCE [LARGE SCALE GENOMIC DNA]</scope>
    <source>
        <strain evidence="12 13">2482</strain>
    </source>
</reference>
<evidence type="ECO:0000256" key="7">
    <source>
        <dbReference type="ARBA" id="ARBA00022741"/>
    </source>
</evidence>
<dbReference type="SUPFAM" id="SSF52374">
    <property type="entry name" value="Nucleotidylyl transferase"/>
    <property type="match status" value="1"/>
</dbReference>
<evidence type="ECO:0000313" key="12">
    <source>
        <dbReference type="EMBL" id="TWE05066.1"/>
    </source>
</evidence>
<proteinExistence type="predicted"/>
<keyword evidence="8" id="KW-0274">FAD</keyword>
<dbReference type="Pfam" id="PF06574">
    <property type="entry name" value="FAD_syn"/>
    <property type="match status" value="1"/>
</dbReference>
<dbReference type="GO" id="GO:0006747">
    <property type="term" value="P:FAD biosynthetic process"/>
    <property type="evidence" value="ECO:0007669"/>
    <property type="project" value="UniProtKB-UniPathway"/>
</dbReference>
<dbReference type="UniPathway" id="UPA00277">
    <property type="reaction ID" value="UER00407"/>
</dbReference>
<evidence type="ECO:0000256" key="9">
    <source>
        <dbReference type="ARBA" id="ARBA00022840"/>
    </source>
</evidence>
<feature type="domain" description="FAD synthetase" evidence="11">
    <location>
        <begin position="3"/>
        <end position="55"/>
    </location>
</feature>
<evidence type="ECO:0000256" key="4">
    <source>
        <dbReference type="ARBA" id="ARBA00022643"/>
    </source>
</evidence>
<dbReference type="EC" id="2.7.7.2" evidence="2"/>
<comment type="caution">
    <text evidence="12">The sequence shown here is derived from an EMBL/GenBank/DDBJ whole genome shotgun (WGS) entry which is preliminary data.</text>
</comment>
<evidence type="ECO:0000259" key="11">
    <source>
        <dbReference type="Pfam" id="PF06574"/>
    </source>
</evidence>
<keyword evidence="7" id="KW-0547">Nucleotide-binding</keyword>
<dbReference type="GO" id="GO:0009231">
    <property type="term" value="P:riboflavin biosynthetic process"/>
    <property type="evidence" value="ECO:0007669"/>
    <property type="project" value="InterPro"/>
</dbReference>
<keyword evidence="5" id="KW-0808">Transferase</keyword>
<keyword evidence="13" id="KW-1185">Reference proteome</keyword>
<dbReference type="GO" id="GO:0003919">
    <property type="term" value="F:FMN adenylyltransferase activity"/>
    <property type="evidence" value="ECO:0007669"/>
    <property type="project" value="UniProtKB-EC"/>
</dbReference>
<dbReference type="Proteomes" id="UP000319671">
    <property type="component" value="Unassembled WGS sequence"/>
</dbReference>
<evidence type="ECO:0000256" key="2">
    <source>
        <dbReference type="ARBA" id="ARBA00012393"/>
    </source>
</evidence>
<evidence type="ECO:0000256" key="6">
    <source>
        <dbReference type="ARBA" id="ARBA00022695"/>
    </source>
</evidence>
<dbReference type="InterPro" id="IPR014729">
    <property type="entry name" value="Rossmann-like_a/b/a_fold"/>
</dbReference>
<name>A0A561DNX4_9BACI</name>
<organism evidence="12 13">
    <name type="scientific">Neobacillus bataviensis</name>
    <dbReference type="NCBI Taxonomy" id="220685"/>
    <lineage>
        <taxon>Bacteria</taxon>
        <taxon>Bacillati</taxon>
        <taxon>Bacillota</taxon>
        <taxon>Bacilli</taxon>
        <taxon>Bacillales</taxon>
        <taxon>Bacillaceae</taxon>
        <taxon>Neobacillus</taxon>
    </lineage>
</organism>
<dbReference type="AlphaFoldDB" id="A0A561DNX4"/>
<evidence type="ECO:0000256" key="8">
    <source>
        <dbReference type="ARBA" id="ARBA00022827"/>
    </source>
</evidence>
<keyword evidence="6" id="KW-0548">Nucleotidyltransferase</keyword>
<evidence type="ECO:0000256" key="5">
    <source>
        <dbReference type="ARBA" id="ARBA00022679"/>
    </source>
</evidence>
<keyword evidence="9" id="KW-0067">ATP-binding</keyword>
<dbReference type="GO" id="GO:0005524">
    <property type="term" value="F:ATP binding"/>
    <property type="evidence" value="ECO:0007669"/>
    <property type="project" value="UniProtKB-KW"/>
</dbReference>
<sequence>MGLNPKKFFVGKDFRFGYKGSGTPEVLKQTGARLGFETDIFEFTHLADERISSTRVRQAINNGDLKLASDLMGKQHEMCGRIVQRLNDYKGLFVPDAALILPPAGEYWVNLKNSTNKYFTKAIIFPTNQFIEMNLDQAAINCFSKDRVTIEFLQSASTAVPEEIDLEIANQRHSILS</sequence>
<dbReference type="Gene3D" id="3.40.50.620">
    <property type="entry name" value="HUPs"/>
    <property type="match status" value="1"/>
</dbReference>
<evidence type="ECO:0000256" key="10">
    <source>
        <dbReference type="ARBA" id="ARBA00049494"/>
    </source>
</evidence>